<sequence length="129" mass="14574">MTSSEARQEIEIDRDRNLVVVKVSGFFSPEAAHRATMETRYAIQSLGSAVGQHLTLYDMTETAPSTAETVELIRMGFANPVYRPLWARKVAFCSPSSLLRRQIERIREARADIGIFETRDEALAWLLAD</sequence>
<dbReference type="Proteomes" id="UP001139451">
    <property type="component" value="Unassembled WGS sequence"/>
</dbReference>
<gene>
    <name evidence="1" type="ORF">M9978_03150</name>
</gene>
<dbReference type="EMBL" id="JAMLDX010000002">
    <property type="protein sequence ID" value="MCP3729416.1"/>
    <property type="molecule type" value="Genomic_DNA"/>
</dbReference>
<organism evidence="1 2">
    <name type="scientific">Sphingomonas tagetis</name>
    <dbReference type="NCBI Taxonomy" id="2949092"/>
    <lineage>
        <taxon>Bacteria</taxon>
        <taxon>Pseudomonadati</taxon>
        <taxon>Pseudomonadota</taxon>
        <taxon>Alphaproteobacteria</taxon>
        <taxon>Sphingomonadales</taxon>
        <taxon>Sphingomonadaceae</taxon>
        <taxon>Sphingomonas</taxon>
    </lineage>
</organism>
<comment type="caution">
    <text evidence="1">The sequence shown here is derived from an EMBL/GenBank/DDBJ whole genome shotgun (WGS) entry which is preliminary data.</text>
</comment>
<keyword evidence="2" id="KW-1185">Reference proteome</keyword>
<evidence type="ECO:0008006" key="3">
    <source>
        <dbReference type="Google" id="ProtNLM"/>
    </source>
</evidence>
<accession>A0A9X2KKI9</accession>
<dbReference type="RefSeq" id="WP_254291407.1">
    <property type="nucleotide sequence ID" value="NZ_JAMLDX010000002.1"/>
</dbReference>
<protein>
    <recommendedName>
        <fullName evidence="3">SpoIIAA-like</fullName>
    </recommendedName>
</protein>
<evidence type="ECO:0000313" key="2">
    <source>
        <dbReference type="Proteomes" id="UP001139451"/>
    </source>
</evidence>
<dbReference type="AlphaFoldDB" id="A0A9X2KKI9"/>
<reference evidence="1" key="1">
    <citation type="submission" date="2022-05" db="EMBL/GenBank/DDBJ databases">
        <title>Sphingomonas sp. strain MG17 Genome sequencing and assembly.</title>
        <authorList>
            <person name="Kim I."/>
        </authorList>
    </citation>
    <scope>NUCLEOTIDE SEQUENCE</scope>
    <source>
        <strain evidence="1">MG17</strain>
    </source>
</reference>
<name>A0A9X2KKI9_9SPHN</name>
<evidence type="ECO:0000313" key="1">
    <source>
        <dbReference type="EMBL" id="MCP3729416.1"/>
    </source>
</evidence>
<proteinExistence type="predicted"/>